<feature type="signal peptide" evidence="1">
    <location>
        <begin position="1"/>
        <end position="20"/>
    </location>
</feature>
<keyword evidence="1" id="KW-0732">Signal</keyword>
<gene>
    <name evidence="2" type="ORF">BAZ10_02360</name>
</gene>
<keyword evidence="3" id="KW-1185">Reference proteome</keyword>
<feature type="chain" id="PRO_5013001517" description="Spondin domain-containing protein" evidence="1">
    <location>
        <begin position="21"/>
        <end position="406"/>
    </location>
</feature>
<dbReference type="InterPro" id="IPR038678">
    <property type="entry name" value="Spondin_N_sf"/>
</dbReference>
<sequence>MKKVFLSAILMAGTAGILSSCNDSTNDVTPQPQQGTFTVENVVQTKDFVQSGDFRGTGSATVQLPVVLPGQSISFKFNAGKGQRLMFATMYGASKDWFFAPENPGIKLYNDNGTPVTGDISAQIKLWDNGSKDNITGNPESNPVAMVPNVDASKLMKLNLTYDDTASEFTLSITNTSGGTMNETPFSPGVWAVSNILGGKLLNEMPFYKAGEKSNPEITAIAESGNNASLASKTKSNTGIITGLSPVLVVVYKGDTNPIYKVGAKDMGMGLKDIAQKGDATKLKDALTRPGVSVYVLGNAPIAPGAKVSANITTTPGDKIAYVTMFGYSNDWFYANESEVTANTKGDLTAKTALFDDGTGVDQYPGAGNKQALFGGTPAPEDKNIIKVDNTYPVPQVSSVLKITYQ</sequence>
<dbReference type="Proteomes" id="UP000190813">
    <property type="component" value="Unassembled WGS sequence"/>
</dbReference>
<reference evidence="2 3" key="1">
    <citation type="submission" date="2016-06" db="EMBL/GenBank/DDBJ databases">
        <title>Revisiting the taxonomy of the Elizabethkingia Genus based on Whole-Genome Sequencing, Optical Mapping, and MALDI-TOF.</title>
        <authorList>
            <person name="Nicholson A.C."/>
        </authorList>
    </citation>
    <scope>NUCLEOTIDE SEQUENCE [LARGE SCALE GENOMIC DNA]</scope>
    <source>
        <strain evidence="2 3">G4070</strain>
    </source>
</reference>
<dbReference type="NCBIfam" id="NF038123">
    <property type="entry name" value="NF038123_dom"/>
    <property type="match status" value="2"/>
</dbReference>
<dbReference type="Gene3D" id="2.60.40.2130">
    <property type="entry name" value="F-spondin domain"/>
    <property type="match status" value="2"/>
</dbReference>
<comment type="caution">
    <text evidence="2">The sequence shown here is derived from an EMBL/GenBank/DDBJ whole genome shotgun (WGS) entry which is preliminary data.</text>
</comment>
<organism evidence="2 3">
    <name type="scientific">Elizabethkingia occulta</name>
    <dbReference type="NCBI Taxonomy" id="1867263"/>
    <lineage>
        <taxon>Bacteria</taxon>
        <taxon>Pseudomonadati</taxon>
        <taxon>Bacteroidota</taxon>
        <taxon>Flavobacteriia</taxon>
        <taxon>Flavobacteriales</taxon>
        <taxon>Weeksellaceae</taxon>
        <taxon>Elizabethkingia</taxon>
    </lineage>
</organism>
<dbReference type="InterPro" id="IPR009465">
    <property type="entry name" value="Spondin_N"/>
</dbReference>
<evidence type="ECO:0008006" key="4">
    <source>
        <dbReference type="Google" id="ProtNLM"/>
    </source>
</evidence>
<accession>A0A1T3MNT8</accession>
<dbReference type="AlphaFoldDB" id="A0A1T3MNT8"/>
<evidence type="ECO:0000313" key="2">
    <source>
        <dbReference type="EMBL" id="OPC66099.1"/>
    </source>
</evidence>
<dbReference type="EMBL" id="MAHX01000013">
    <property type="protein sequence ID" value="OPC66099.1"/>
    <property type="molecule type" value="Genomic_DNA"/>
</dbReference>
<evidence type="ECO:0000256" key="1">
    <source>
        <dbReference type="SAM" id="SignalP"/>
    </source>
</evidence>
<name>A0A1T3MNT8_9FLAO</name>
<evidence type="ECO:0000313" key="3">
    <source>
        <dbReference type="Proteomes" id="UP000190813"/>
    </source>
</evidence>
<proteinExistence type="predicted"/>
<dbReference type="PROSITE" id="PS51257">
    <property type="entry name" value="PROKAR_LIPOPROTEIN"/>
    <property type="match status" value="1"/>
</dbReference>
<dbReference type="RefSeq" id="WP_078771656.1">
    <property type="nucleotide sequence ID" value="NZ_CBCSBR010000005.1"/>
</dbReference>
<protein>
    <recommendedName>
        <fullName evidence="4">Spondin domain-containing protein</fullName>
    </recommendedName>
</protein>